<dbReference type="Gene3D" id="1.20.1020.10">
    <property type="entry name" value="TAZ domain"/>
    <property type="match status" value="1"/>
</dbReference>
<dbReference type="InterPro" id="IPR035898">
    <property type="entry name" value="TAZ_dom_sf"/>
</dbReference>
<dbReference type="GO" id="GO:0000123">
    <property type="term" value="C:histone acetyltransferase complex"/>
    <property type="evidence" value="ECO:0007669"/>
    <property type="project" value="TreeGrafter"/>
</dbReference>
<dbReference type="Pfam" id="PF02135">
    <property type="entry name" value="zf-TAZ"/>
    <property type="match status" value="1"/>
</dbReference>
<accession>A0AAV2QK49</accession>
<dbReference type="Proteomes" id="UP001497623">
    <property type="component" value="Unassembled WGS sequence"/>
</dbReference>
<dbReference type="InterPro" id="IPR000197">
    <property type="entry name" value="Znf_TAZ"/>
</dbReference>
<dbReference type="GO" id="GO:0045944">
    <property type="term" value="P:positive regulation of transcription by RNA polymerase II"/>
    <property type="evidence" value="ECO:0007669"/>
    <property type="project" value="TreeGrafter"/>
</dbReference>
<keyword evidence="15" id="KW-1185">Reference proteome</keyword>
<dbReference type="PROSITE" id="PS50134">
    <property type="entry name" value="ZF_TAZ"/>
    <property type="match status" value="1"/>
</dbReference>
<dbReference type="GO" id="GO:0003713">
    <property type="term" value="F:transcription coactivator activity"/>
    <property type="evidence" value="ECO:0007669"/>
    <property type="project" value="TreeGrafter"/>
</dbReference>
<evidence type="ECO:0000256" key="9">
    <source>
        <dbReference type="ARBA" id="ARBA00023163"/>
    </source>
</evidence>
<evidence type="ECO:0000256" key="3">
    <source>
        <dbReference type="ARBA" id="ARBA00022679"/>
    </source>
</evidence>
<comment type="caution">
    <text evidence="14">The sequence shown here is derived from an EMBL/GenBank/DDBJ whole genome shotgun (WGS) entry which is preliminary data.</text>
</comment>
<evidence type="ECO:0000256" key="4">
    <source>
        <dbReference type="ARBA" id="ARBA00022723"/>
    </source>
</evidence>
<dbReference type="GO" id="GO:0031490">
    <property type="term" value="F:chromatin DNA binding"/>
    <property type="evidence" value="ECO:0007669"/>
    <property type="project" value="TreeGrafter"/>
</dbReference>
<evidence type="ECO:0000259" key="13">
    <source>
        <dbReference type="PROSITE" id="PS50134"/>
    </source>
</evidence>
<evidence type="ECO:0000256" key="5">
    <source>
        <dbReference type="ARBA" id="ARBA00022771"/>
    </source>
</evidence>
<evidence type="ECO:0000256" key="6">
    <source>
        <dbReference type="ARBA" id="ARBA00022833"/>
    </source>
</evidence>
<evidence type="ECO:0000256" key="11">
    <source>
        <dbReference type="ARBA" id="ARBA00048017"/>
    </source>
</evidence>
<keyword evidence="9" id="KW-0804">Transcription</keyword>
<dbReference type="PANTHER" id="PTHR13808:SF1">
    <property type="entry name" value="HISTONE ACETYLTRANSFERASE"/>
    <property type="match status" value="1"/>
</dbReference>
<keyword evidence="6 12" id="KW-0862">Zinc</keyword>
<dbReference type="InterPro" id="IPR013178">
    <property type="entry name" value="Histone_AcTrfase_Rtt109/CBP"/>
</dbReference>
<gene>
    <name evidence="14" type="ORF">MNOR_LOCUS13036</name>
</gene>
<proteinExistence type="predicted"/>
<keyword evidence="7" id="KW-0156">Chromatin regulator</keyword>
<dbReference type="EMBL" id="CAXKWB010007318">
    <property type="protein sequence ID" value="CAL4086559.1"/>
    <property type="molecule type" value="Genomic_DNA"/>
</dbReference>
<dbReference type="SUPFAM" id="SSF57933">
    <property type="entry name" value="TAZ domain"/>
    <property type="match status" value="1"/>
</dbReference>
<dbReference type="EC" id="2.3.1.48" evidence="2"/>
<protein>
    <recommendedName>
        <fullName evidence="2">histone acetyltransferase</fullName>
        <ecNumber evidence="2">2.3.1.48</ecNumber>
    </recommendedName>
</protein>
<evidence type="ECO:0000256" key="2">
    <source>
        <dbReference type="ARBA" id="ARBA00013184"/>
    </source>
</evidence>
<evidence type="ECO:0000256" key="8">
    <source>
        <dbReference type="ARBA" id="ARBA00023015"/>
    </source>
</evidence>
<keyword evidence="3" id="KW-0808">Transferase</keyword>
<organism evidence="14 15">
    <name type="scientific">Meganyctiphanes norvegica</name>
    <name type="common">Northern krill</name>
    <name type="synonym">Thysanopoda norvegica</name>
    <dbReference type="NCBI Taxonomy" id="48144"/>
    <lineage>
        <taxon>Eukaryota</taxon>
        <taxon>Metazoa</taxon>
        <taxon>Ecdysozoa</taxon>
        <taxon>Arthropoda</taxon>
        <taxon>Crustacea</taxon>
        <taxon>Multicrustacea</taxon>
        <taxon>Malacostraca</taxon>
        <taxon>Eumalacostraca</taxon>
        <taxon>Eucarida</taxon>
        <taxon>Euphausiacea</taxon>
        <taxon>Euphausiidae</taxon>
        <taxon>Meganyctiphanes</taxon>
    </lineage>
</organism>
<evidence type="ECO:0000313" key="15">
    <source>
        <dbReference type="Proteomes" id="UP001497623"/>
    </source>
</evidence>
<sequence length="133" mass="15659">MSGQHPFKNPMNPERKRMLQEDLVLLLHAFNCQQYEYPKGQPRVKRCNLPHCQTLSNVLTHMRTCLSGRLCPYPLCVTSREIMFHYKNCGNLECAVCEVWLSRETDQNMPPRRIPDQNNQSPLVIDRWNMICL</sequence>
<evidence type="ECO:0000256" key="12">
    <source>
        <dbReference type="PROSITE-ProRule" id="PRU00203"/>
    </source>
</evidence>
<comment type="catalytic activity">
    <reaction evidence="11">
        <text>L-lysyl-[protein] + acetyl-CoA = N(6)-acetyl-L-lysyl-[protein] + CoA + H(+)</text>
        <dbReference type="Rhea" id="RHEA:45948"/>
        <dbReference type="Rhea" id="RHEA-COMP:9752"/>
        <dbReference type="Rhea" id="RHEA-COMP:10731"/>
        <dbReference type="ChEBI" id="CHEBI:15378"/>
        <dbReference type="ChEBI" id="CHEBI:29969"/>
        <dbReference type="ChEBI" id="CHEBI:57287"/>
        <dbReference type="ChEBI" id="CHEBI:57288"/>
        <dbReference type="ChEBI" id="CHEBI:61930"/>
        <dbReference type="EC" id="2.3.1.48"/>
    </reaction>
</comment>
<dbReference type="AlphaFoldDB" id="A0AAV2QK49"/>
<evidence type="ECO:0000256" key="1">
    <source>
        <dbReference type="ARBA" id="ARBA00004123"/>
    </source>
</evidence>
<keyword evidence="4 12" id="KW-0479">Metal-binding</keyword>
<reference evidence="14 15" key="1">
    <citation type="submission" date="2024-05" db="EMBL/GenBank/DDBJ databases">
        <authorList>
            <person name="Wallberg A."/>
        </authorList>
    </citation>
    <scope>NUCLEOTIDE SEQUENCE [LARGE SCALE GENOMIC DNA]</scope>
</reference>
<dbReference type="GO" id="GO:0004402">
    <property type="term" value="F:histone acetyltransferase activity"/>
    <property type="evidence" value="ECO:0007669"/>
    <property type="project" value="InterPro"/>
</dbReference>
<dbReference type="GO" id="GO:0005667">
    <property type="term" value="C:transcription regulator complex"/>
    <property type="evidence" value="ECO:0007669"/>
    <property type="project" value="TreeGrafter"/>
</dbReference>
<keyword evidence="5 12" id="KW-0863">Zinc-finger</keyword>
<comment type="subcellular location">
    <subcellularLocation>
        <location evidence="1">Nucleus</location>
    </subcellularLocation>
</comment>
<dbReference type="SMART" id="SM00551">
    <property type="entry name" value="ZnF_TAZ"/>
    <property type="match status" value="1"/>
</dbReference>
<keyword evidence="8" id="KW-0805">Transcription regulation</keyword>
<dbReference type="PANTHER" id="PTHR13808">
    <property type="entry name" value="CBP/P300-RELATED"/>
    <property type="match status" value="1"/>
</dbReference>
<feature type="domain" description="TAZ-type" evidence="13">
    <location>
        <begin position="12"/>
        <end position="100"/>
    </location>
</feature>
<dbReference type="GO" id="GO:0008270">
    <property type="term" value="F:zinc ion binding"/>
    <property type="evidence" value="ECO:0007669"/>
    <property type="project" value="UniProtKB-KW"/>
</dbReference>
<evidence type="ECO:0000313" key="14">
    <source>
        <dbReference type="EMBL" id="CAL4086559.1"/>
    </source>
</evidence>
<name>A0AAV2QK49_MEGNR</name>
<keyword evidence="10" id="KW-0539">Nucleus</keyword>
<evidence type="ECO:0000256" key="7">
    <source>
        <dbReference type="ARBA" id="ARBA00022853"/>
    </source>
</evidence>
<evidence type="ECO:0000256" key="10">
    <source>
        <dbReference type="ARBA" id="ARBA00023242"/>
    </source>
</evidence>
<dbReference type="GO" id="GO:0005634">
    <property type="term" value="C:nucleus"/>
    <property type="evidence" value="ECO:0007669"/>
    <property type="project" value="UniProtKB-SubCell"/>
</dbReference>
<feature type="zinc finger region" description="TAZ-type" evidence="12">
    <location>
        <begin position="12"/>
        <end position="100"/>
    </location>
</feature>